<protein>
    <submittedName>
        <fullName evidence="17">Serine/threonine protein kinase</fullName>
        <ecNumber evidence="17">3.1.4.46</ecNumber>
    </submittedName>
</protein>
<name>A0A2G9HWK2_9LAMI</name>
<dbReference type="GO" id="GO:0004674">
    <property type="term" value="F:protein serine/threonine kinase activity"/>
    <property type="evidence" value="ECO:0007669"/>
    <property type="project" value="UniProtKB-KW"/>
</dbReference>
<dbReference type="InterPro" id="IPR008271">
    <property type="entry name" value="Ser/Thr_kinase_AS"/>
</dbReference>
<keyword evidence="18" id="KW-1185">Reference proteome</keyword>
<feature type="domain" description="Protein kinase" evidence="16">
    <location>
        <begin position="356"/>
        <end position="641"/>
    </location>
</feature>
<sequence>MHPKPNQKCILFILLSIYFPAGFSSQMNKEDTTCFEPFQCGGVNISYPFWGGRWLPSCGRQGFEIHCNEDVPLLNISSLFYRILEIDFSNHTIKVAREDLRNNSCPSILHNTTLNPNPFEFPPHSNDKNITLYFNCMSNKQGARPNEFSCHRDGVSTINIFKDGNASACPGSRIACSNYISVTVKHAAAESMQNPMASTVNVLQRSLASRLSVIWSPDKDINVCQRCTSVGRRCGAPPVPPVPRSPDAAPHSTVAPAPHSTVAPNKPPDASHAPQSQGSSNPGNSSSLAAIIVGIVVAVTIGIIIFSIIMIYLLKKRCFTCCLNMVINQDIENFLLQHGSLAPKRYKYLEIKKITKSFKDKLGQGGYGTVYKGILLDGRPIAVKVLTNIDSDGKEFVNEVASISRTSHVNIINLLGFCYERKKRALLYEFMPNKSLDKFISSSADCQLDMEKLYKIALGVAKGLEYLHTGCNTRIVHFDIKPQNILLDEDFCPKISDFGLAKLCKTKQSILSVLGARGTAWYIALEIFLRNFGGVSHKSDVYSYGMMLLEMARARNSAQTEPTQSSENCFPDKIYDEVILDMTRKLDDYTIAEEDDTRRKMFMVGFWCIQTTPSDRPSMSMVVEILEGSLKSIQIPPKPFLFAPKVMEQEFSPSLSACTEIENSSEGLR</sequence>
<evidence type="ECO:0000256" key="9">
    <source>
        <dbReference type="ARBA" id="ARBA00022989"/>
    </source>
</evidence>
<gene>
    <name evidence="17" type="ORF">CDL12_05440</name>
</gene>
<keyword evidence="3" id="KW-0808">Transferase</keyword>
<evidence type="ECO:0000259" key="16">
    <source>
        <dbReference type="PROSITE" id="PS50011"/>
    </source>
</evidence>
<keyword evidence="10 14" id="KW-0472">Membrane</keyword>
<dbReference type="EC" id="3.1.4.46" evidence="17"/>
<keyword evidence="17" id="KW-0378">Hydrolase</keyword>
<dbReference type="Gene3D" id="1.10.510.10">
    <property type="entry name" value="Transferase(Phosphotransferase) domain 1"/>
    <property type="match status" value="1"/>
</dbReference>
<dbReference type="STRING" id="429701.A0A2G9HWK2"/>
<dbReference type="GO" id="GO:0008889">
    <property type="term" value="F:glycerophosphodiester phosphodiesterase activity"/>
    <property type="evidence" value="ECO:0007669"/>
    <property type="project" value="UniProtKB-EC"/>
</dbReference>
<proteinExistence type="predicted"/>
<accession>A0A2G9HWK2</accession>
<dbReference type="Proteomes" id="UP000231279">
    <property type="component" value="Unassembled WGS sequence"/>
</dbReference>
<evidence type="ECO:0000256" key="6">
    <source>
        <dbReference type="ARBA" id="ARBA00022741"/>
    </source>
</evidence>
<dbReference type="GO" id="GO:0030247">
    <property type="term" value="F:polysaccharide binding"/>
    <property type="evidence" value="ECO:0007669"/>
    <property type="project" value="InterPro"/>
</dbReference>
<reference evidence="18" key="1">
    <citation type="journal article" date="2018" name="Gigascience">
        <title>Genome assembly of the Pink Ipe (Handroanthus impetiginosus, Bignoniaceae), a highly valued, ecologically keystone Neotropical timber forest tree.</title>
        <authorList>
            <person name="Silva-Junior O.B."/>
            <person name="Grattapaglia D."/>
            <person name="Novaes E."/>
            <person name="Collevatti R.G."/>
        </authorList>
    </citation>
    <scope>NUCLEOTIDE SEQUENCE [LARGE SCALE GENOMIC DNA]</scope>
    <source>
        <strain evidence="18">cv. UFG-1</strain>
    </source>
</reference>
<dbReference type="Gene3D" id="3.30.200.20">
    <property type="entry name" value="Phosphorylase Kinase, domain 1"/>
    <property type="match status" value="1"/>
</dbReference>
<feature type="chain" id="PRO_5013775758" evidence="15">
    <location>
        <begin position="25"/>
        <end position="669"/>
    </location>
</feature>
<dbReference type="EMBL" id="NKXS01000870">
    <property type="protein sequence ID" value="PIN21853.1"/>
    <property type="molecule type" value="Genomic_DNA"/>
</dbReference>
<evidence type="ECO:0000256" key="8">
    <source>
        <dbReference type="ARBA" id="ARBA00022840"/>
    </source>
</evidence>
<evidence type="ECO:0000256" key="15">
    <source>
        <dbReference type="SAM" id="SignalP"/>
    </source>
</evidence>
<evidence type="ECO:0000256" key="3">
    <source>
        <dbReference type="ARBA" id="ARBA00022679"/>
    </source>
</evidence>
<feature type="transmembrane region" description="Helical" evidence="14">
    <location>
        <begin position="288"/>
        <end position="314"/>
    </location>
</feature>
<keyword evidence="2 17" id="KW-0723">Serine/threonine-protein kinase</keyword>
<dbReference type="Pfam" id="PF13947">
    <property type="entry name" value="GUB_WAK_bind"/>
    <property type="match status" value="1"/>
</dbReference>
<evidence type="ECO:0000256" key="2">
    <source>
        <dbReference type="ARBA" id="ARBA00022527"/>
    </source>
</evidence>
<evidence type="ECO:0000313" key="17">
    <source>
        <dbReference type="EMBL" id="PIN21853.1"/>
    </source>
</evidence>
<dbReference type="GO" id="GO:0016020">
    <property type="term" value="C:membrane"/>
    <property type="evidence" value="ECO:0007669"/>
    <property type="project" value="UniProtKB-SubCell"/>
</dbReference>
<dbReference type="PROSITE" id="PS00108">
    <property type="entry name" value="PROTEIN_KINASE_ST"/>
    <property type="match status" value="1"/>
</dbReference>
<dbReference type="InterPro" id="IPR017441">
    <property type="entry name" value="Protein_kinase_ATP_BS"/>
</dbReference>
<evidence type="ECO:0000256" key="14">
    <source>
        <dbReference type="SAM" id="Phobius"/>
    </source>
</evidence>
<evidence type="ECO:0000256" key="1">
    <source>
        <dbReference type="ARBA" id="ARBA00004479"/>
    </source>
</evidence>
<keyword evidence="4 14" id="KW-0812">Transmembrane</keyword>
<dbReference type="AlphaFoldDB" id="A0A2G9HWK2"/>
<keyword evidence="5 15" id="KW-0732">Signal</keyword>
<evidence type="ECO:0000256" key="12">
    <source>
        <dbReference type="PROSITE-ProRule" id="PRU10141"/>
    </source>
</evidence>
<feature type="signal peptide" evidence="15">
    <location>
        <begin position="1"/>
        <end position="24"/>
    </location>
</feature>
<comment type="caution">
    <text evidence="17">The sequence shown here is derived from an EMBL/GenBank/DDBJ whole genome shotgun (WGS) entry which is preliminary data.</text>
</comment>
<dbReference type="Pfam" id="PF00069">
    <property type="entry name" value="Pkinase"/>
    <property type="match status" value="1"/>
</dbReference>
<dbReference type="FunFam" id="3.30.200.20:FF:000178">
    <property type="entry name" value="serine/threonine-protein kinase PBS1-like"/>
    <property type="match status" value="1"/>
</dbReference>
<keyword evidence="7 17" id="KW-0418">Kinase</keyword>
<evidence type="ECO:0000256" key="4">
    <source>
        <dbReference type="ARBA" id="ARBA00022692"/>
    </source>
</evidence>
<dbReference type="SUPFAM" id="SSF56112">
    <property type="entry name" value="Protein kinase-like (PK-like)"/>
    <property type="match status" value="1"/>
</dbReference>
<evidence type="ECO:0000256" key="10">
    <source>
        <dbReference type="ARBA" id="ARBA00023136"/>
    </source>
</evidence>
<evidence type="ECO:0000256" key="5">
    <source>
        <dbReference type="ARBA" id="ARBA00022729"/>
    </source>
</evidence>
<evidence type="ECO:0000256" key="13">
    <source>
        <dbReference type="SAM" id="MobiDB-lite"/>
    </source>
</evidence>
<dbReference type="SMART" id="SM00220">
    <property type="entry name" value="S_TKc"/>
    <property type="match status" value="1"/>
</dbReference>
<keyword evidence="9 14" id="KW-1133">Transmembrane helix</keyword>
<evidence type="ECO:0000256" key="7">
    <source>
        <dbReference type="ARBA" id="ARBA00022777"/>
    </source>
</evidence>
<dbReference type="InterPro" id="IPR000719">
    <property type="entry name" value="Prot_kinase_dom"/>
</dbReference>
<dbReference type="FunFam" id="1.10.510.10:FF:000590">
    <property type="entry name" value="PR5-like receptor kinase"/>
    <property type="match status" value="1"/>
</dbReference>
<evidence type="ECO:0000256" key="11">
    <source>
        <dbReference type="ARBA" id="ARBA00023180"/>
    </source>
</evidence>
<organism evidence="17 18">
    <name type="scientific">Handroanthus impetiginosus</name>
    <dbReference type="NCBI Taxonomy" id="429701"/>
    <lineage>
        <taxon>Eukaryota</taxon>
        <taxon>Viridiplantae</taxon>
        <taxon>Streptophyta</taxon>
        <taxon>Embryophyta</taxon>
        <taxon>Tracheophyta</taxon>
        <taxon>Spermatophyta</taxon>
        <taxon>Magnoliopsida</taxon>
        <taxon>eudicotyledons</taxon>
        <taxon>Gunneridae</taxon>
        <taxon>Pentapetalae</taxon>
        <taxon>asterids</taxon>
        <taxon>lamiids</taxon>
        <taxon>Lamiales</taxon>
        <taxon>Bignoniaceae</taxon>
        <taxon>Crescentiina</taxon>
        <taxon>Tabebuia alliance</taxon>
        <taxon>Handroanthus</taxon>
    </lineage>
</organism>
<dbReference type="InterPro" id="IPR011009">
    <property type="entry name" value="Kinase-like_dom_sf"/>
</dbReference>
<feature type="region of interest" description="Disordered" evidence="13">
    <location>
        <begin position="233"/>
        <end position="282"/>
    </location>
</feature>
<keyword evidence="11" id="KW-0325">Glycoprotein</keyword>
<dbReference type="GO" id="GO:0005524">
    <property type="term" value="F:ATP binding"/>
    <property type="evidence" value="ECO:0007669"/>
    <property type="project" value="UniProtKB-UniRule"/>
</dbReference>
<dbReference type="PANTHER" id="PTHR27009">
    <property type="entry name" value="RUST RESISTANCE KINASE LR10-RELATED"/>
    <property type="match status" value="1"/>
</dbReference>
<dbReference type="PROSITE" id="PS00107">
    <property type="entry name" value="PROTEIN_KINASE_ATP"/>
    <property type="match status" value="1"/>
</dbReference>
<evidence type="ECO:0000313" key="18">
    <source>
        <dbReference type="Proteomes" id="UP000231279"/>
    </source>
</evidence>
<dbReference type="OrthoDB" id="4062651at2759"/>
<dbReference type="InterPro" id="IPR025287">
    <property type="entry name" value="WAK_GUB"/>
</dbReference>
<keyword evidence="6 12" id="KW-0547">Nucleotide-binding</keyword>
<dbReference type="PROSITE" id="PS50011">
    <property type="entry name" value="PROTEIN_KINASE_DOM"/>
    <property type="match status" value="1"/>
</dbReference>
<keyword evidence="8 12" id="KW-0067">ATP-binding</keyword>
<feature type="binding site" evidence="12">
    <location>
        <position position="384"/>
    </location>
    <ligand>
        <name>ATP</name>
        <dbReference type="ChEBI" id="CHEBI:30616"/>
    </ligand>
</feature>
<dbReference type="InterPro" id="IPR045874">
    <property type="entry name" value="LRK10/LRL21-25-like"/>
</dbReference>
<comment type="subcellular location">
    <subcellularLocation>
        <location evidence="1">Membrane</location>
        <topology evidence="1">Single-pass type I membrane protein</topology>
    </subcellularLocation>
</comment>